<keyword evidence="7 9" id="KW-0238">DNA-binding</keyword>
<dbReference type="Gene3D" id="3.30.2060.10">
    <property type="entry name" value="Penicillin-binding protein 1b domain"/>
    <property type="match status" value="1"/>
</dbReference>
<feature type="domain" description="Helicase C-terminal" evidence="11">
    <location>
        <begin position="779"/>
        <end position="946"/>
    </location>
</feature>
<dbReference type="SMART" id="SM00487">
    <property type="entry name" value="DEXDc"/>
    <property type="match status" value="1"/>
</dbReference>
<dbReference type="HAMAP" id="MF_00969">
    <property type="entry name" value="TRCF"/>
    <property type="match status" value="1"/>
</dbReference>
<keyword evidence="3 9" id="KW-0227">DNA damage</keyword>
<dbReference type="EMBL" id="DXBB01000098">
    <property type="protein sequence ID" value="HIZ73307.1"/>
    <property type="molecule type" value="Genomic_DNA"/>
</dbReference>
<comment type="subcellular location">
    <subcellularLocation>
        <location evidence="9">Cytoplasm</location>
    </subcellularLocation>
</comment>
<dbReference type="InterPro" id="IPR037235">
    <property type="entry name" value="TRCF-like_C_D7"/>
</dbReference>
<reference evidence="12" key="2">
    <citation type="submission" date="2021-04" db="EMBL/GenBank/DDBJ databases">
        <authorList>
            <person name="Gilroy R."/>
        </authorList>
    </citation>
    <scope>NUCLEOTIDE SEQUENCE</scope>
    <source>
        <strain evidence="12">ChiW7-2402</strain>
    </source>
</reference>
<dbReference type="PANTHER" id="PTHR47964">
    <property type="entry name" value="ATP-DEPENDENT DNA HELICASE HOMOLOG RECG, CHLOROPLASTIC"/>
    <property type="match status" value="1"/>
</dbReference>
<dbReference type="Proteomes" id="UP000824102">
    <property type="component" value="Unassembled WGS sequence"/>
</dbReference>
<feature type="domain" description="Helicase ATP-binding" evidence="10">
    <location>
        <begin position="610"/>
        <end position="771"/>
    </location>
</feature>
<dbReference type="InterPro" id="IPR011545">
    <property type="entry name" value="DEAD/DEAH_box_helicase_dom"/>
</dbReference>
<evidence type="ECO:0000256" key="8">
    <source>
        <dbReference type="ARBA" id="ARBA00023204"/>
    </source>
</evidence>
<comment type="similarity">
    <text evidence="9">In the C-terminal section; belongs to the helicase family. RecG subfamily.</text>
</comment>
<dbReference type="InterPro" id="IPR027417">
    <property type="entry name" value="P-loop_NTPase"/>
</dbReference>
<comment type="function">
    <text evidence="9">Couples transcription and DNA repair by recognizing RNA polymerase (RNAP) stalled at DNA lesions. Mediates ATP-dependent release of RNAP and its truncated transcript from the DNA, and recruitment of nucleotide excision repair machinery to the damaged site.</text>
</comment>
<evidence type="ECO:0000256" key="5">
    <source>
        <dbReference type="ARBA" id="ARBA00022806"/>
    </source>
</evidence>
<evidence type="ECO:0000256" key="3">
    <source>
        <dbReference type="ARBA" id="ARBA00022763"/>
    </source>
</evidence>
<evidence type="ECO:0000313" key="13">
    <source>
        <dbReference type="Proteomes" id="UP000824102"/>
    </source>
</evidence>
<evidence type="ECO:0000259" key="11">
    <source>
        <dbReference type="PROSITE" id="PS51194"/>
    </source>
</evidence>
<dbReference type="GO" id="GO:0016787">
    <property type="term" value="F:hydrolase activity"/>
    <property type="evidence" value="ECO:0007669"/>
    <property type="project" value="UniProtKB-KW"/>
</dbReference>
<dbReference type="SUPFAM" id="SSF143517">
    <property type="entry name" value="TRCF domain-like"/>
    <property type="match status" value="1"/>
</dbReference>
<dbReference type="Pfam" id="PF17757">
    <property type="entry name" value="UvrB_inter"/>
    <property type="match status" value="1"/>
</dbReference>
<dbReference type="GO" id="GO:0003684">
    <property type="term" value="F:damaged DNA binding"/>
    <property type="evidence" value="ECO:0007669"/>
    <property type="project" value="InterPro"/>
</dbReference>
<sequence>MKGFFSFEQLSGEYALLGRDVEHGVPTACYGLSDAQKYLIGALPACRTVYVTADALTAKRARDSIAALSGKRCALLAAKDEVLTYRRALSKDALFARLNALYEWQTGADVLVCDIESALQLVPLRLPVVTLAAGGETDLSALLSSLVSLGYSREYNVEGKGSFALRGDILDIWPVNLEHPVRIDFFGDEVEAIKPYDEVTAERYPVLDRVDICSATDAFYEEGEKERVVRSLRQEARRAKSTQAAGRMNAIADAVEGSEEASDFCLPLLSCAAPLFSILPEDTLVLFDECKLITDKLDGLWKEHMERCSQLLEGGEAMTFSLRQYVAPEDIEDEIALLPKLALSAFLSDVRLFRPLSVHNFTSAPVRRYLNSFEDLLSDLSVWKRTGYRVMLWCGTSERAQKTKEQLFDNGFPSVPLPQKLYDFKGIAVLDGTLEQGFLVHESKLAVIGTGDLFRKTAAARRIKKKRGDLFLAPEVGDYAVHETYGVGKITGTKKIETTDGIKEYVALEYRDGDTLYVPVEQMDILSKYMGEDSPGLSKIGGGEFERVKARVRASLKKMALDLKQLYAERQERKGYVFPPYEEEMEEFESAFPYEETPDQLSSIAEIKADMCSDKVMDRLLCGDVGFGKTEVALRAAYLCVLDGRQAALMCPSTVLSEQHFRTAEARMKDFGVRIACLNRFRSEREQTKILAALEKGEVDLLIGTHRLLSKDVKFRDLGLLILDEEQRFGVEHKEKLKDIKRNVDCLTMTATPIPRTLHLSLSGIRDISTIQTPPHARLPVQTYVAEESEPLIRDACIREIARGGQVFILYNHVESIHAFTGRMGELIPEARITLAHGRMEKLALEKSVFGFYRGEYDILVTTTIIENGIDLPNANTIVVIDADRLGISQLYQLRGRVGRGKRLAHAYFTYKPERVMTQQAAERLKALMQFTELGSGFRIAMRDLEIRGAGNVLGAEQHGHMDKVGYELYSKILQEEITGVRHESVDLDIRTTAFIPETYVESAAGRMDCYKQIAEIRSTSDYRRVCVSMEETYGPLPPETQNLLIISVLKSYASKFGIRKISVNQKGGALEFASLASLGSDKLSAAMEKYRSHLSLDMTSAPVVRFAPLSDGGKTMVLMTKFLKFAATFV</sequence>
<dbReference type="InterPro" id="IPR005118">
    <property type="entry name" value="TRCF_C"/>
</dbReference>
<comment type="similarity">
    <text evidence="9">In the N-terminal section; belongs to the UvrB family.</text>
</comment>
<evidence type="ECO:0000259" key="10">
    <source>
        <dbReference type="PROSITE" id="PS51192"/>
    </source>
</evidence>
<evidence type="ECO:0000256" key="7">
    <source>
        <dbReference type="ARBA" id="ARBA00023125"/>
    </source>
</evidence>
<dbReference type="CDD" id="cd17991">
    <property type="entry name" value="DEXHc_TRCF"/>
    <property type="match status" value="1"/>
</dbReference>
<dbReference type="InterPro" id="IPR004576">
    <property type="entry name" value="Mfd"/>
</dbReference>
<dbReference type="SUPFAM" id="SSF141259">
    <property type="entry name" value="CarD-like"/>
    <property type="match status" value="1"/>
</dbReference>
<dbReference type="PROSITE" id="PS51194">
    <property type="entry name" value="HELICASE_CTER"/>
    <property type="match status" value="1"/>
</dbReference>
<dbReference type="InterPro" id="IPR047112">
    <property type="entry name" value="RecG/Mfd"/>
</dbReference>
<dbReference type="GO" id="GO:0005524">
    <property type="term" value="F:ATP binding"/>
    <property type="evidence" value="ECO:0007669"/>
    <property type="project" value="UniProtKB-UniRule"/>
</dbReference>
<evidence type="ECO:0000256" key="2">
    <source>
        <dbReference type="ARBA" id="ARBA00022741"/>
    </source>
</evidence>
<dbReference type="SMART" id="SM00982">
    <property type="entry name" value="TRCF"/>
    <property type="match status" value="1"/>
</dbReference>
<keyword evidence="1 9" id="KW-0963">Cytoplasm</keyword>
<evidence type="ECO:0000313" key="12">
    <source>
        <dbReference type="EMBL" id="HIZ73307.1"/>
    </source>
</evidence>
<proteinExistence type="inferred from homology"/>
<dbReference type="NCBIfam" id="TIGR00580">
    <property type="entry name" value="mfd"/>
    <property type="match status" value="1"/>
</dbReference>
<dbReference type="GO" id="GO:0003678">
    <property type="term" value="F:DNA helicase activity"/>
    <property type="evidence" value="ECO:0007669"/>
    <property type="project" value="TreeGrafter"/>
</dbReference>
<dbReference type="SMART" id="SM01058">
    <property type="entry name" value="CarD_TRCF"/>
    <property type="match status" value="1"/>
</dbReference>
<dbReference type="Pfam" id="PF03461">
    <property type="entry name" value="TRCF"/>
    <property type="match status" value="1"/>
</dbReference>
<dbReference type="AlphaFoldDB" id="A0A9D2G6G1"/>
<dbReference type="Gene3D" id="3.90.1150.50">
    <property type="entry name" value="Transcription-repair-coupling factor, D7 domain"/>
    <property type="match status" value="1"/>
</dbReference>
<dbReference type="InterPro" id="IPR001650">
    <property type="entry name" value="Helicase_C-like"/>
</dbReference>
<dbReference type="Gene3D" id="2.40.10.170">
    <property type="match status" value="1"/>
</dbReference>
<dbReference type="Gene3D" id="3.40.50.300">
    <property type="entry name" value="P-loop containing nucleotide triphosphate hydrolases"/>
    <property type="match status" value="2"/>
</dbReference>
<protein>
    <recommendedName>
        <fullName evidence="9">Transcription-repair-coupling factor</fullName>
        <shortName evidence="9">TRCF</shortName>
        <ecNumber evidence="9">3.6.4.-</ecNumber>
    </recommendedName>
</protein>
<dbReference type="InterPro" id="IPR036101">
    <property type="entry name" value="CarD-like/TRCF_RID_sf"/>
</dbReference>
<dbReference type="GO" id="GO:0006355">
    <property type="term" value="P:regulation of DNA-templated transcription"/>
    <property type="evidence" value="ECO:0007669"/>
    <property type="project" value="UniProtKB-UniRule"/>
</dbReference>
<keyword evidence="6 9" id="KW-0067">ATP-binding</keyword>
<keyword evidence="4 9" id="KW-0378">Hydrolase</keyword>
<keyword evidence="2 9" id="KW-0547">Nucleotide-binding</keyword>
<dbReference type="InterPro" id="IPR003711">
    <property type="entry name" value="CarD-like/TRCF_RID"/>
</dbReference>
<dbReference type="InterPro" id="IPR014001">
    <property type="entry name" value="Helicase_ATP-bd"/>
</dbReference>
<evidence type="ECO:0000256" key="1">
    <source>
        <dbReference type="ARBA" id="ARBA00022490"/>
    </source>
</evidence>
<dbReference type="Pfam" id="PF00271">
    <property type="entry name" value="Helicase_C"/>
    <property type="match status" value="1"/>
</dbReference>
<dbReference type="GO" id="GO:0000716">
    <property type="term" value="P:transcription-coupled nucleotide-excision repair, DNA damage recognition"/>
    <property type="evidence" value="ECO:0007669"/>
    <property type="project" value="UniProtKB-UniRule"/>
</dbReference>
<accession>A0A9D2G6G1</accession>
<evidence type="ECO:0000256" key="9">
    <source>
        <dbReference type="HAMAP-Rule" id="MF_00969"/>
    </source>
</evidence>
<evidence type="ECO:0000256" key="6">
    <source>
        <dbReference type="ARBA" id="ARBA00022840"/>
    </source>
</evidence>
<keyword evidence="5" id="KW-0347">Helicase</keyword>
<dbReference type="EC" id="3.6.4.-" evidence="9"/>
<dbReference type="Pfam" id="PF00270">
    <property type="entry name" value="DEAD"/>
    <property type="match status" value="1"/>
</dbReference>
<dbReference type="Gene3D" id="3.40.50.11180">
    <property type="match status" value="1"/>
</dbReference>
<dbReference type="GO" id="GO:0005737">
    <property type="term" value="C:cytoplasm"/>
    <property type="evidence" value="ECO:0007669"/>
    <property type="project" value="UniProtKB-SubCell"/>
</dbReference>
<dbReference type="InterPro" id="IPR041471">
    <property type="entry name" value="UvrB_inter"/>
</dbReference>
<reference evidence="12" key="1">
    <citation type="journal article" date="2021" name="PeerJ">
        <title>Extensive microbial diversity within the chicken gut microbiome revealed by metagenomics and culture.</title>
        <authorList>
            <person name="Gilroy R."/>
            <person name="Ravi A."/>
            <person name="Getino M."/>
            <person name="Pursley I."/>
            <person name="Horton D.L."/>
            <person name="Alikhan N.F."/>
            <person name="Baker D."/>
            <person name="Gharbi K."/>
            <person name="Hall N."/>
            <person name="Watson M."/>
            <person name="Adriaenssens E.M."/>
            <person name="Foster-Nyarko E."/>
            <person name="Jarju S."/>
            <person name="Secka A."/>
            <person name="Antonio M."/>
            <person name="Oren A."/>
            <person name="Chaudhuri R.R."/>
            <person name="La Ragione R."/>
            <person name="Hildebrand F."/>
            <person name="Pallen M.J."/>
        </authorList>
    </citation>
    <scope>NUCLEOTIDE SEQUENCE</scope>
    <source>
        <strain evidence="12">ChiW7-2402</strain>
    </source>
</reference>
<dbReference type="Pfam" id="PF02559">
    <property type="entry name" value="CarD_TRCF_RID"/>
    <property type="match status" value="1"/>
</dbReference>
<dbReference type="SMART" id="SM00490">
    <property type="entry name" value="HELICc"/>
    <property type="match status" value="1"/>
</dbReference>
<organism evidence="12 13">
    <name type="scientific">Candidatus Gallimonas intestinavium</name>
    <dbReference type="NCBI Taxonomy" id="2838603"/>
    <lineage>
        <taxon>Bacteria</taxon>
        <taxon>Bacillati</taxon>
        <taxon>Bacillota</taxon>
        <taxon>Clostridia</taxon>
        <taxon>Candidatus Gallimonas</taxon>
    </lineage>
</organism>
<name>A0A9D2G6G1_9FIRM</name>
<comment type="caution">
    <text evidence="12">The sequence shown here is derived from an EMBL/GenBank/DDBJ whole genome shotgun (WGS) entry which is preliminary data.</text>
</comment>
<evidence type="ECO:0000256" key="4">
    <source>
        <dbReference type="ARBA" id="ARBA00022801"/>
    </source>
</evidence>
<dbReference type="PANTHER" id="PTHR47964:SF1">
    <property type="entry name" value="ATP-DEPENDENT DNA HELICASE HOMOLOG RECG, CHLOROPLASTIC"/>
    <property type="match status" value="1"/>
</dbReference>
<gene>
    <name evidence="9 12" type="primary">mfd</name>
    <name evidence="12" type="ORF">H9964_06980</name>
</gene>
<dbReference type="PROSITE" id="PS51192">
    <property type="entry name" value="HELICASE_ATP_BIND_1"/>
    <property type="match status" value="1"/>
</dbReference>
<keyword evidence="8 9" id="KW-0234">DNA repair</keyword>
<dbReference type="SUPFAM" id="SSF52540">
    <property type="entry name" value="P-loop containing nucleoside triphosphate hydrolases"/>
    <property type="match status" value="4"/>
</dbReference>